<dbReference type="PANTHER" id="PTHR34203:SF15">
    <property type="entry name" value="SLL1173 PROTEIN"/>
    <property type="match status" value="1"/>
</dbReference>
<protein>
    <submittedName>
        <fullName evidence="2">FkbM family methyltransferase</fullName>
    </submittedName>
</protein>
<keyword evidence="2" id="KW-0808">Transferase</keyword>
<evidence type="ECO:0000313" key="2">
    <source>
        <dbReference type="EMBL" id="RNJ48683.1"/>
    </source>
</evidence>
<dbReference type="GO" id="GO:0032259">
    <property type="term" value="P:methylation"/>
    <property type="evidence" value="ECO:0007669"/>
    <property type="project" value="UniProtKB-KW"/>
</dbReference>
<dbReference type="Gene3D" id="3.40.50.150">
    <property type="entry name" value="Vaccinia Virus protein VP39"/>
    <property type="match status" value="1"/>
</dbReference>
<evidence type="ECO:0000259" key="1">
    <source>
        <dbReference type="Pfam" id="PF05050"/>
    </source>
</evidence>
<accession>A0A3M9XK85</accession>
<dbReference type="GO" id="GO:0008168">
    <property type="term" value="F:methyltransferase activity"/>
    <property type="evidence" value="ECO:0007669"/>
    <property type="project" value="UniProtKB-KW"/>
</dbReference>
<feature type="domain" description="Methyltransferase FkbM" evidence="1">
    <location>
        <begin position="65"/>
        <end position="238"/>
    </location>
</feature>
<proteinExistence type="predicted"/>
<dbReference type="InterPro" id="IPR052514">
    <property type="entry name" value="SAM-dependent_MTase"/>
</dbReference>
<dbReference type="OrthoDB" id="7272699at2"/>
<comment type="caution">
    <text evidence="2">The sequence shown here is derived from an EMBL/GenBank/DDBJ whole genome shotgun (WGS) entry which is preliminary data.</text>
</comment>
<dbReference type="Proteomes" id="UP000268623">
    <property type="component" value="Unassembled WGS sequence"/>
</dbReference>
<evidence type="ECO:0000313" key="3">
    <source>
        <dbReference type="Proteomes" id="UP000268623"/>
    </source>
</evidence>
<dbReference type="NCBIfam" id="TIGR01444">
    <property type="entry name" value="fkbM_fam"/>
    <property type="match status" value="1"/>
</dbReference>
<keyword evidence="2" id="KW-0489">Methyltransferase</keyword>
<gene>
    <name evidence="2" type="ORF">D1O30_02585</name>
</gene>
<sequence>MTQYSTLRGTALPSLRRLAWRVGRRVYCAARGEPGADDIATDGEAYVQRCLVKSISPCSELCVFDIGANCGDWSASFLRALSAEHRTHAKTRLHSFEPVPATRQMLLSRLASMKGSEIAEVHAFAMSNECGAAPMAILSDTGGTNSLSLDTKNTRRADNMIEVEKTTLADFCRQRGIGHVNLVKSDTEGHDLSVLRGAREILAAGRLDLFQFEYNHTWVFSRAFLKDVFELVEGLPYRVARIRPASIEILDGWHPELERFFHANYLLVREPALAWFDVRFGTFDGSNTYA</sequence>
<dbReference type="AlphaFoldDB" id="A0A3M9XK85"/>
<organism evidence="2 3">
    <name type="scientific">Methylocystis hirsuta</name>
    <dbReference type="NCBI Taxonomy" id="369798"/>
    <lineage>
        <taxon>Bacteria</taxon>
        <taxon>Pseudomonadati</taxon>
        <taxon>Pseudomonadota</taxon>
        <taxon>Alphaproteobacteria</taxon>
        <taxon>Hyphomicrobiales</taxon>
        <taxon>Methylocystaceae</taxon>
        <taxon>Methylocystis</taxon>
    </lineage>
</organism>
<dbReference type="InterPro" id="IPR006342">
    <property type="entry name" value="FkbM_mtfrase"/>
</dbReference>
<dbReference type="InterPro" id="IPR029063">
    <property type="entry name" value="SAM-dependent_MTases_sf"/>
</dbReference>
<reference evidence="2 3" key="1">
    <citation type="submission" date="2018-08" db="EMBL/GenBank/DDBJ databases">
        <title>Genome sequence of Methylocystis hirsuta CSC1, a methanotroph able to accumulate PHAs.</title>
        <authorList>
            <person name="Bordel S."/>
            <person name="Rodriguez E."/>
            <person name="Gancedo J."/>
            <person name="Munoz R."/>
        </authorList>
    </citation>
    <scope>NUCLEOTIDE SEQUENCE [LARGE SCALE GENOMIC DNA]</scope>
    <source>
        <strain evidence="2 3">CSC1</strain>
    </source>
</reference>
<keyword evidence="3" id="KW-1185">Reference proteome</keyword>
<name>A0A3M9XK85_9HYPH</name>
<dbReference type="PANTHER" id="PTHR34203">
    <property type="entry name" value="METHYLTRANSFERASE, FKBM FAMILY PROTEIN"/>
    <property type="match status" value="1"/>
</dbReference>
<dbReference type="EMBL" id="QWDD01000001">
    <property type="protein sequence ID" value="RNJ48683.1"/>
    <property type="molecule type" value="Genomic_DNA"/>
</dbReference>
<dbReference type="SUPFAM" id="SSF53335">
    <property type="entry name" value="S-adenosyl-L-methionine-dependent methyltransferases"/>
    <property type="match status" value="1"/>
</dbReference>
<dbReference type="Pfam" id="PF05050">
    <property type="entry name" value="Methyltransf_21"/>
    <property type="match status" value="1"/>
</dbReference>